<feature type="compositionally biased region" description="Polar residues" evidence="1">
    <location>
        <begin position="41"/>
        <end position="52"/>
    </location>
</feature>
<evidence type="ECO:0000313" key="3">
    <source>
        <dbReference type="Proteomes" id="UP001575181"/>
    </source>
</evidence>
<protein>
    <submittedName>
        <fullName evidence="2">Uncharacterized protein</fullName>
    </submittedName>
</protein>
<evidence type="ECO:0000256" key="1">
    <source>
        <dbReference type="SAM" id="MobiDB-lite"/>
    </source>
</evidence>
<accession>A0ABV4TWR9</accession>
<proteinExistence type="predicted"/>
<dbReference type="EMBL" id="JBGUAW010000006">
    <property type="protein sequence ID" value="MFA9461034.1"/>
    <property type="molecule type" value="Genomic_DNA"/>
</dbReference>
<organism evidence="2 3">
    <name type="scientific">Thiohalorhabdus methylotrophus</name>
    <dbReference type="NCBI Taxonomy" id="3242694"/>
    <lineage>
        <taxon>Bacteria</taxon>
        <taxon>Pseudomonadati</taxon>
        <taxon>Pseudomonadota</taxon>
        <taxon>Gammaproteobacteria</taxon>
        <taxon>Thiohalorhabdales</taxon>
        <taxon>Thiohalorhabdaceae</taxon>
        <taxon>Thiohalorhabdus</taxon>
    </lineage>
</organism>
<name>A0ABV4TWR9_9GAMM</name>
<gene>
    <name evidence="2" type="ORF">ACERLL_09385</name>
</gene>
<comment type="caution">
    <text evidence="2">The sequence shown here is derived from an EMBL/GenBank/DDBJ whole genome shotgun (WGS) entry which is preliminary data.</text>
</comment>
<dbReference type="RefSeq" id="WP_373655822.1">
    <property type="nucleotide sequence ID" value="NZ_JBGUAW010000006.1"/>
</dbReference>
<feature type="region of interest" description="Disordered" evidence="1">
    <location>
        <begin position="30"/>
        <end position="52"/>
    </location>
</feature>
<reference evidence="2 3" key="1">
    <citation type="submission" date="2024-08" db="EMBL/GenBank/DDBJ databases">
        <title>Whole-genome sequencing of halo(alkali)philic microorganisms from hypersaline lakes.</title>
        <authorList>
            <person name="Sorokin D.Y."/>
            <person name="Merkel A.Y."/>
            <person name="Messina E."/>
            <person name="Yakimov M."/>
        </authorList>
    </citation>
    <scope>NUCLEOTIDE SEQUENCE [LARGE SCALE GENOMIC DNA]</scope>
    <source>
        <strain evidence="2 3">Cl-TMA</strain>
    </source>
</reference>
<dbReference type="Proteomes" id="UP001575181">
    <property type="component" value="Unassembled WGS sequence"/>
</dbReference>
<keyword evidence="3" id="KW-1185">Reference proteome</keyword>
<sequence>MEALERTMAGGAPFAITGVVYQEILEGADSPESHERLRITSAPSAFSTRWTP</sequence>
<evidence type="ECO:0000313" key="2">
    <source>
        <dbReference type="EMBL" id="MFA9461034.1"/>
    </source>
</evidence>